<dbReference type="RefSeq" id="WP_173778586.1">
    <property type="nucleotide sequence ID" value="NZ_JABSNO010000005.1"/>
</dbReference>
<name>A0A8J8G6D4_9FLAO</name>
<reference evidence="2" key="1">
    <citation type="submission" date="2020-05" db="EMBL/GenBank/DDBJ databases">
        <title>Genomic Encyclopedia of Type Strains, Phase IV (KMG-V): Genome sequencing to study the core and pangenomes of soil and plant-associated prokaryotes.</title>
        <authorList>
            <person name="Whitman W."/>
        </authorList>
    </citation>
    <scope>NUCLEOTIDE SEQUENCE</scope>
    <source>
        <strain evidence="2">16F</strain>
    </source>
</reference>
<keyword evidence="1" id="KW-0732">Signal</keyword>
<comment type="caution">
    <text evidence="2">The sequence shown here is derived from an EMBL/GenBank/DDBJ whole genome shotgun (WGS) entry which is preliminary data.</text>
</comment>
<proteinExistence type="predicted"/>
<accession>A0A8J8G6D4</accession>
<sequence>MKKYISLIFVFLSILFFSQTQTKRYNSMTKKYEYFNSKGQMIGYEYYNNMTRQWEYYEMNSQNNYNEPAKLDLTSTFNAASTLQGRYDNNTAYVQKEVQKMIQSVYNFDIPDSQKQEIVKNFKDVPLKSVNSQAINYSSLSQANDVLNYLSNSLNKIIKNVVSAYEQNVETTTTQISNNTKKINFEDYYNTIFIVDRIAIWSAKYSKFLSDENISSNSYIILKENTIEFKRADGTLSYRNLENKRYNSKREGYEYTSDWGPVFIDKNLTYVAFAVGSNFSGDNYTYFITK</sequence>
<dbReference type="EMBL" id="JABSNO010000005">
    <property type="protein sequence ID" value="NRS91973.1"/>
    <property type="molecule type" value="Genomic_DNA"/>
</dbReference>
<evidence type="ECO:0000313" key="2">
    <source>
        <dbReference type="EMBL" id="NRS91973.1"/>
    </source>
</evidence>
<feature type="signal peptide" evidence="1">
    <location>
        <begin position="1"/>
        <end position="22"/>
    </location>
</feature>
<gene>
    <name evidence="2" type="ORF">HNQ03_001040</name>
</gene>
<feature type="chain" id="PRO_5035276526" evidence="1">
    <location>
        <begin position="23"/>
        <end position="290"/>
    </location>
</feature>
<dbReference type="AlphaFoldDB" id="A0A8J8G6D4"/>
<keyword evidence="3" id="KW-1185">Reference proteome</keyword>
<organism evidence="2 3">
    <name type="scientific">Frigoriflavimonas asaccharolytica</name>
    <dbReference type="NCBI Taxonomy" id="2735899"/>
    <lineage>
        <taxon>Bacteria</taxon>
        <taxon>Pseudomonadati</taxon>
        <taxon>Bacteroidota</taxon>
        <taxon>Flavobacteriia</taxon>
        <taxon>Flavobacteriales</taxon>
        <taxon>Weeksellaceae</taxon>
        <taxon>Frigoriflavimonas</taxon>
    </lineage>
</organism>
<dbReference type="Proteomes" id="UP000610746">
    <property type="component" value="Unassembled WGS sequence"/>
</dbReference>
<evidence type="ECO:0000256" key="1">
    <source>
        <dbReference type="SAM" id="SignalP"/>
    </source>
</evidence>
<protein>
    <submittedName>
        <fullName evidence="2">Uncharacterized protein</fullName>
    </submittedName>
</protein>
<evidence type="ECO:0000313" key="3">
    <source>
        <dbReference type="Proteomes" id="UP000610746"/>
    </source>
</evidence>